<protein>
    <recommendedName>
        <fullName evidence="3">Porin</fullName>
    </recommendedName>
</protein>
<proteinExistence type="predicted"/>
<comment type="caution">
    <text evidence="1">The sequence shown here is derived from an EMBL/GenBank/DDBJ whole genome shotgun (WGS) entry which is preliminary data.</text>
</comment>
<dbReference type="Proteomes" id="UP000319732">
    <property type="component" value="Unassembled WGS sequence"/>
</dbReference>
<sequence>MTFSILVDASDVAIGVGIDSRYISEGRDNTDKTALKYMEVTTDDVAGFSLGLWHGRSNFEDYHETNLSVSREWGLTKWASVGLDYTYLDFSGDEPSDHEVSLSWVVEITTSLALDVTSTYSEESEGVYSTVGIAYITGIKNFEFSPYASIGINNDYVADEHNGADHYAVGVELSYSLEEFSVGGHISAVAPIDEEPGDTLVESTWLGLNVSYNF</sequence>
<dbReference type="OrthoDB" id="6078963at2"/>
<gene>
    <name evidence="1" type="ORF">FKG94_10025</name>
</gene>
<evidence type="ECO:0008006" key="3">
    <source>
        <dbReference type="Google" id="ProtNLM"/>
    </source>
</evidence>
<name>A0A545TUY1_9GAMM</name>
<accession>A0A545TUY1</accession>
<evidence type="ECO:0000313" key="2">
    <source>
        <dbReference type="Proteomes" id="UP000319732"/>
    </source>
</evidence>
<dbReference type="EMBL" id="VHSG01000009">
    <property type="protein sequence ID" value="TQV81024.1"/>
    <property type="molecule type" value="Genomic_DNA"/>
</dbReference>
<reference evidence="1 2" key="1">
    <citation type="submission" date="2019-06" db="EMBL/GenBank/DDBJ databases">
        <title>Whole genome sequence for Cellvibrionaceae sp. R142.</title>
        <authorList>
            <person name="Wang G."/>
        </authorList>
    </citation>
    <scope>NUCLEOTIDE SEQUENCE [LARGE SCALE GENOMIC DNA]</scope>
    <source>
        <strain evidence="1 2">R142</strain>
    </source>
</reference>
<evidence type="ECO:0000313" key="1">
    <source>
        <dbReference type="EMBL" id="TQV81024.1"/>
    </source>
</evidence>
<dbReference type="AlphaFoldDB" id="A0A545TUY1"/>
<keyword evidence="2" id="KW-1185">Reference proteome</keyword>
<organism evidence="1 2">
    <name type="scientific">Exilibacterium tricleocarpae</name>
    <dbReference type="NCBI Taxonomy" id="2591008"/>
    <lineage>
        <taxon>Bacteria</taxon>
        <taxon>Pseudomonadati</taxon>
        <taxon>Pseudomonadota</taxon>
        <taxon>Gammaproteobacteria</taxon>
        <taxon>Cellvibrionales</taxon>
        <taxon>Cellvibrionaceae</taxon>
        <taxon>Exilibacterium</taxon>
    </lineage>
</organism>